<protein>
    <recommendedName>
        <fullName evidence="15">Ankyrin repeat protein</fullName>
    </recommendedName>
</protein>
<dbReference type="GO" id="GO:0005576">
    <property type="term" value="C:extracellular region"/>
    <property type="evidence" value="ECO:0007669"/>
    <property type="project" value="UniProtKB-SubCell"/>
</dbReference>
<evidence type="ECO:0000256" key="12">
    <source>
        <dbReference type="PROSITE-ProRule" id="PRU00023"/>
    </source>
</evidence>
<evidence type="ECO:0000256" key="7">
    <source>
        <dbReference type="ARBA" id="ARBA00022699"/>
    </source>
</evidence>
<dbReference type="Gene3D" id="1.25.40.20">
    <property type="entry name" value="Ankyrin repeat-containing domain"/>
    <property type="match status" value="2"/>
</dbReference>
<keyword evidence="14" id="KW-1185">Reference proteome</keyword>
<dbReference type="PRINTS" id="PR01415">
    <property type="entry name" value="ANKYRIN"/>
</dbReference>
<keyword evidence="11" id="KW-1053">Target membrane</keyword>
<gene>
    <name evidence="13" type="primary">ANKRD44_1</name>
    <name evidence="13" type="ORF">TNCT_578441</name>
</gene>
<keyword evidence="5" id="KW-1052">Target cell membrane</keyword>
<dbReference type="OrthoDB" id="6435917at2759"/>
<dbReference type="GO" id="GO:0044231">
    <property type="term" value="C:host cell presynaptic membrane"/>
    <property type="evidence" value="ECO:0007669"/>
    <property type="project" value="UniProtKB-KW"/>
</dbReference>
<keyword evidence="4" id="KW-0964">Secreted</keyword>
<evidence type="ECO:0000313" key="13">
    <source>
        <dbReference type="EMBL" id="GFQ77337.1"/>
    </source>
</evidence>
<evidence type="ECO:0000256" key="10">
    <source>
        <dbReference type="ARBA" id="ARBA00023043"/>
    </source>
</evidence>
<dbReference type="Pfam" id="PF12796">
    <property type="entry name" value="Ank_2"/>
    <property type="match status" value="1"/>
</dbReference>
<evidence type="ECO:0000313" key="14">
    <source>
        <dbReference type="Proteomes" id="UP000887116"/>
    </source>
</evidence>
<evidence type="ECO:0000256" key="1">
    <source>
        <dbReference type="ARBA" id="ARBA00004175"/>
    </source>
</evidence>
<evidence type="ECO:0000256" key="8">
    <source>
        <dbReference type="ARBA" id="ARBA00022737"/>
    </source>
</evidence>
<organism evidence="13 14">
    <name type="scientific">Trichonephila clavata</name>
    <name type="common">Joro spider</name>
    <name type="synonym">Nephila clavata</name>
    <dbReference type="NCBI Taxonomy" id="2740835"/>
    <lineage>
        <taxon>Eukaryota</taxon>
        <taxon>Metazoa</taxon>
        <taxon>Ecdysozoa</taxon>
        <taxon>Arthropoda</taxon>
        <taxon>Chelicerata</taxon>
        <taxon>Arachnida</taxon>
        <taxon>Araneae</taxon>
        <taxon>Araneomorphae</taxon>
        <taxon>Entelegynae</taxon>
        <taxon>Araneoidea</taxon>
        <taxon>Nephilidae</taxon>
        <taxon>Trichonephila</taxon>
    </lineage>
</organism>
<reference evidence="13" key="1">
    <citation type="submission" date="2020-07" db="EMBL/GenBank/DDBJ databases">
        <title>Multicomponent nature underlies the extraordinary mechanical properties of spider dragline silk.</title>
        <authorList>
            <person name="Kono N."/>
            <person name="Nakamura H."/>
            <person name="Mori M."/>
            <person name="Yoshida Y."/>
            <person name="Ohtoshi R."/>
            <person name="Malay A.D."/>
            <person name="Moran D.A.P."/>
            <person name="Tomita M."/>
            <person name="Numata K."/>
            <person name="Arakawa K."/>
        </authorList>
    </citation>
    <scope>NUCLEOTIDE SEQUENCE</scope>
</reference>
<dbReference type="Gene3D" id="1.25.40.10">
    <property type="entry name" value="Tetratricopeptide repeat domain"/>
    <property type="match status" value="1"/>
</dbReference>
<dbReference type="Proteomes" id="UP000887116">
    <property type="component" value="Unassembled WGS sequence"/>
</dbReference>
<sequence length="330" mass="36608">MAVILSQLKADSCTKEYEEVLSLQKNALGMRHLDTLNTQINMANALFSQGNFNRAKKLFVECFDETVAILGEYHPTINHIKERLDFIQFKEAFKKGKNISNIQKDMSNDSSAFINVLNAMSHKLPDENLNINYVDEEGRTLLHYAASEGSKVKVKNLLEKGINVMLISNKGNTALHIAASKGHIEIAELLLKHLKENDASKLNDFINAKTSGGGTTAMHVAANMGIMTSLMKYGAIYNIKNKKGETPLDLSKDKIISNFLILTHELFNASESDGEIIVQKLSKLTRDETAAIANAQNVQGNTLLQNATLNQPPGIVKNLRKFLLEKKIIL</sequence>
<dbReference type="SUPFAM" id="SSF48403">
    <property type="entry name" value="Ankyrin repeat"/>
    <property type="match status" value="1"/>
</dbReference>
<comment type="caution">
    <text evidence="13">The sequence shown here is derived from an EMBL/GenBank/DDBJ whole genome shotgun (WGS) entry which is preliminary data.</text>
</comment>
<evidence type="ECO:0008006" key="15">
    <source>
        <dbReference type="Google" id="ProtNLM"/>
    </source>
</evidence>
<keyword evidence="10 12" id="KW-0040">ANK repeat</keyword>
<dbReference type="GO" id="GO:0044218">
    <property type="term" value="C:other organism cell membrane"/>
    <property type="evidence" value="ECO:0007669"/>
    <property type="project" value="UniProtKB-KW"/>
</dbReference>
<comment type="subcellular location">
    <subcellularLocation>
        <location evidence="2">Secreted</location>
    </subcellularLocation>
    <subcellularLocation>
        <location evidence="1">Target cell membrane</location>
    </subcellularLocation>
</comment>
<keyword evidence="11" id="KW-0472">Membrane</keyword>
<dbReference type="PROSITE" id="PS50088">
    <property type="entry name" value="ANK_REPEAT"/>
    <property type="match status" value="2"/>
</dbReference>
<keyword evidence="8" id="KW-0677">Repeat</keyword>
<evidence type="ECO:0000256" key="2">
    <source>
        <dbReference type="ARBA" id="ARBA00004613"/>
    </source>
</evidence>
<proteinExistence type="predicted"/>
<dbReference type="SMART" id="SM00248">
    <property type="entry name" value="ANK"/>
    <property type="match status" value="4"/>
</dbReference>
<evidence type="ECO:0000256" key="3">
    <source>
        <dbReference type="ARBA" id="ARBA00022483"/>
    </source>
</evidence>
<dbReference type="GO" id="GO:0006887">
    <property type="term" value="P:exocytosis"/>
    <property type="evidence" value="ECO:0007669"/>
    <property type="project" value="UniProtKB-KW"/>
</dbReference>
<dbReference type="GO" id="GO:0090729">
    <property type="term" value="F:toxin activity"/>
    <property type="evidence" value="ECO:0007669"/>
    <property type="project" value="UniProtKB-KW"/>
</dbReference>
<dbReference type="PROSITE" id="PS50297">
    <property type="entry name" value="ANK_REP_REGION"/>
    <property type="match status" value="2"/>
</dbReference>
<evidence type="ECO:0000256" key="4">
    <source>
        <dbReference type="ARBA" id="ARBA00022525"/>
    </source>
</evidence>
<evidence type="ECO:0000256" key="9">
    <source>
        <dbReference type="ARBA" id="ARBA00023028"/>
    </source>
</evidence>
<keyword evidence="9" id="KW-0638">Presynaptic neurotoxin</keyword>
<keyword evidence="3" id="KW-0268">Exocytosis</keyword>
<dbReference type="Pfam" id="PF13374">
    <property type="entry name" value="TPR_10"/>
    <property type="match status" value="1"/>
</dbReference>
<name>A0A8X6FEE4_TRICU</name>
<keyword evidence="6" id="KW-0800">Toxin</keyword>
<feature type="repeat" description="ANK" evidence="12">
    <location>
        <begin position="170"/>
        <end position="193"/>
    </location>
</feature>
<dbReference type="AlphaFoldDB" id="A0A8X6FEE4"/>
<feature type="repeat" description="ANK" evidence="12">
    <location>
        <begin position="137"/>
        <end position="169"/>
    </location>
</feature>
<evidence type="ECO:0000256" key="5">
    <source>
        <dbReference type="ARBA" id="ARBA00022537"/>
    </source>
</evidence>
<evidence type="ECO:0000256" key="11">
    <source>
        <dbReference type="ARBA" id="ARBA00023298"/>
    </source>
</evidence>
<dbReference type="PANTHER" id="PTHR24171">
    <property type="entry name" value="ANKYRIN REPEAT DOMAIN-CONTAINING PROTEIN 39-RELATED"/>
    <property type="match status" value="1"/>
</dbReference>
<dbReference type="InterPro" id="IPR002110">
    <property type="entry name" value="Ankyrin_rpt"/>
</dbReference>
<evidence type="ECO:0000256" key="6">
    <source>
        <dbReference type="ARBA" id="ARBA00022656"/>
    </source>
</evidence>
<keyword evidence="7" id="KW-0528">Neurotoxin</keyword>
<accession>A0A8X6FEE4</accession>
<dbReference type="InterPro" id="IPR036770">
    <property type="entry name" value="Ankyrin_rpt-contain_sf"/>
</dbReference>
<dbReference type="InterPro" id="IPR011990">
    <property type="entry name" value="TPR-like_helical_dom_sf"/>
</dbReference>
<dbReference type="EMBL" id="BMAO01001989">
    <property type="protein sequence ID" value="GFQ77337.1"/>
    <property type="molecule type" value="Genomic_DNA"/>
</dbReference>